<gene>
    <name evidence="3" type="ORF">MGWOODY_Clf1320</name>
</gene>
<feature type="domain" description="Teneurin NHL" evidence="2">
    <location>
        <begin position="187"/>
        <end position="241"/>
    </location>
</feature>
<protein>
    <submittedName>
        <fullName evidence="3">Uncharacterized conserved protein</fullName>
    </submittedName>
</protein>
<dbReference type="InterPro" id="IPR011042">
    <property type="entry name" value="6-blade_b-propeller_TolB-like"/>
</dbReference>
<reference evidence="3" key="1">
    <citation type="submission" date="2015-10" db="EMBL/GenBank/DDBJ databases">
        <authorList>
            <person name="Gilbert D.G."/>
        </authorList>
    </citation>
    <scope>NUCLEOTIDE SEQUENCE</scope>
</reference>
<dbReference type="EMBL" id="FAXA01000445">
    <property type="protein sequence ID" value="CUV03600.1"/>
    <property type="molecule type" value="Genomic_DNA"/>
</dbReference>
<name>A0A160VFG4_9ZZZZ</name>
<proteinExistence type="predicted"/>
<dbReference type="AlphaFoldDB" id="A0A160VFG4"/>
<dbReference type="SUPFAM" id="SSF101898">
    <property type="entry name" value="NHL repeat"/>
    <property type="match status" value="1"/>
</dbReference>
<evidence type="ECO:0000259" key="2">
    <source>
        <dbReference type="Pfam" id="PF25021"/>
    </source>
</evidence>
<keyword evidence="1" id="KW-0677">Repeat</keyword>
<dbReference type="Gene3D" id="2.120.10.30">
    <property type="entry name" value="TolB, C-terminal domain"/>
    <property type="match status" value="3"/>
</dbReference>
<dbReference type="PANTHER" id="PTHR46388">
    <property type="entry name" value="NHL REPEAT-CONTAINING PROTEIN 2"/>
    <property type="match status" value="1"/>
</dbReference>
<evidence type="ECO:0000313" key="3">
    <source>
        <dbReference type="EMBL" id="CUV03600.1"/>
    </source>
</evidence>
<dbReference type="InterPro" id="IPR001258">
    <property type="entry name" value="NHL_repeat"/>
</dbReference>
<organism evidence="3">
    <name type="scientific">hydrothermal vent metagenome</name>
    <dbReference type="NCBI Taxonomy" id="652676"/>
    <lineage>
        <taxon>unclassified sequences</taxon>
        <taxon>metagenomes</taxon>
        <taxon>ecological metagenomes</taxon>
    </lineage>
</organism>
<dbReference type="PANTHER" id="PTHR46388:SF2">
    <property type="entry name" value="NHL REPEAT-CONTAINING PROTEIN 2"/>
    <property type="match status" value="1"/>
</dbReference>
<dbReference type="Pfam" id="PF01436">
    <property type="entry name" value="NHL"/>
    <property type="match status" value="1"/>
</dbReference>
<dbReference type="InterPro" id="IPR056822">
    <property type="entry name" value="TEN_NHL"/>
</dbReference>
<evidence type="ECO:0000256" key="1">
    <source>
        <dbReference type="ARBA" id="ARBA00022737"/>
    </source>
</evidence>
<sequence length="343" mass="35232">MPFEPGKIQTYVGTGEAGYAGDGGPADQAVCTEPFMCDFDSSGNLFYAESRNNIVRRVDKATGIITTVAGTGGAGYGGDGGPATQATMKEPYSLQVDGNGDIYIVDRLNAVVRKVDGATGIISTVAGTGEQGFSGDGGPGKQAMLREPNDCFLDGKGGLLVADIQDQRIRRLDLASGIISTVAGNGEKERSGDGKPALEASFMGSRAVCMDSNGNIYVAEREGNGVRKIDANGIMSTVAGNGERGYEGDGGPALTATWGSPKALRCDAQDNVVVVDTENHAIRLIHADTGIVTTIAGGRLGGEGDGGPATEAAMDRPHGCGIDKDGNIFVADSNNHRVRVVGV</sequence>
<accession>A0A160VFG4</accession>
<dbReference type="Pfam" id="PF25021">
    <property type="entry name" value="TEN_NHL"/>
    <property type="match status" value="1"/>
</dbReference>